<dbReference type="PROSITE" id="PS50157">
    <property type="entry name" value="ZINC_FINGER_C2H2_2"/>
    <property type="match status" value="3"/>
</dbReference>
<dbReference type="GO" id="GO:0005634">
    <property type="term" value="C:nucleus"/>
    <property type="evidence" value="ECO:0007669"/>
    <property type="project" value="UniProtKB-SubCell"/>
</dbReference>
<evidence type="ECO:0000256" key="6">
    <source>
        <dbReference type="ARBA" id="ARBA00023242"/>
    </source>
</evidence>
<evidence type="ECO:0000256" key="5">
    <source>
        <dbReference type="ARBA" id="ARBA00022833"/>
    </source>
</evidence>
<dbReference type="OrthoDB" id="6571533at2759"/>
<organism evidence="7">
    <name type="scientific">Cyprideis torosa</name>
    <dbReference type="NCBI Taxonomy" id="163714"/>
    <lineage>
        <taxon>Eukaryota</taxon>
        <taxon>Metazoa</taxon>
        <taxon>Ecdysozoa</taxon>
        <taxon>Arthropoda</taxon>
        <taxon>Crustacea</taxon>
        <taxon>Oligostraca</taxon>
        <taxon>Ostracoda</taxon>
        <taxon>Podocopa</taxon>
        <taxon>Podocopida</taxon>
        <taxon>Cytherocopina</taxon>
        <taxon>Cytheroidea</taxon>
        <taxon>Cytherideidae</taxon>
        <taxon>Cyprideis</taxon>
    </lineage>
</organism>
<dbReference type="SMART" id="SM00355">
    <property type="entry name" value="ZnF_C2H2"/>
    <property type="match status" value="3"/>
</dbReference>
<evidence type="ECO:0000256" key="2">
    <source>
        <dbReference type="ARBA" id="ARBA00022723"/>
    </source>
</evidence>
<dbReference type="InterPro" id="IPR036236">
    <property type="entry name" value="Znf_C2H2_sf"/>
</dbReference>
<keyword evidence="4" id="KW-0863">Zinc-finger</keyword>
<keyword evidence="2" id="KW-0479">Metal-binding</keyword>
<sequence length="188" mass="21161">MGSLSSMVLFGFMGNGDGGAPDAPGRTPKSKVFTVDTFVTNVVWIPSSTARCAQRSCVLIDGEWKWPCPRCSKSYHYKRSLQKHLAYECGVDPQFNCQICTKKFAQKSCVLIEGEWKWSCRRCSKSYRYKGNLQKHLTYECGVLPKFACPVCGRRFAYKATMRNHYLIVHDIPSSSAALTPVTREGHS</sequence>
<dbReference type="GO" id="GO:0000981">
    <property type="term" value="F:DNA-binding transcription factor activity, RNA polymerase II-specific"/>
    <property type="evidence" value="ECO:0007669"/>
    <property type="project" value="TreeGrafter"/>
</dbReference>
<evidence type="ECO:0000256" key="4">
    <source>
        <dbReference type="ARBA" id="ARBA00022771"/>
    </source>
</evidence>
<dbReference type="EMBL" id="OB660265">
    <property type="protein sequence ID" value="CAD7223854.1"/>
    <property type="molecule type" value="Genomic_DNA"/>
</dbReference>
<name>A0A7R8W6M1_9CRUS</name>
<dbReference type="PROSITE" id="PS00028">
    <property type="entry name" value="ZINC_FINGER_C2H2_1"/>
    <property type="match status" value="1"/>
</dbReference>
<dbReference type="PANTHER" id="PTHR24394">
    <property type="entry name" value="ZINC FINGER PROTEIN"/>
    <property type="match status" value="1"/>
</dbReference>
<reference evidence="7" key="1">
    <citation type="submission" date="2020-11" db="EMBL/GenBank/DDBJ databases">
        <authorList>
            <person name="Tran Van P."/>
        </authorList>
    </citation>
    <scope>NUCLEOTIDE SEQUENCE</scope>
</reference>
<evidence type="ECO:0000313" key="7">
    <source>
        <dbReference type="EMBL" id="CAD7223854.1"/>
    </source>
</evidence>
<accession>A0A7R8W6M1</accession>
<dbReference type="SUPFAM" id="SSF57667">
    <property type="entry name" value="beta-beta-alpha zinc fingers"/>
    <property type="match status" value="2"/>
</dbReference>
<keyword evidence="5" id="KW-0862">Zinc</keyword>
<comment type="subcellular location">
    <subcellularLocation>
        <location evidence="1">Nucleus</location>
    </subcellularLocation>
</comment>
<keyword evidence="6" id="KW-0539">Nucleus</keyword>
<dbReference type="PANTHER" id="PTHR24394:SF44">
    <property type="entry name" value="ZINC FINGER PROTEIN 271-LIKE"/>
    <property type="match status" value="1"/>
</dbReference>
<gene>
    <name evidence="7" type="ORF">CTOB1V02_LOCUS1831</name>
</gene>
<dbReference type="InterPro" id="IPR013087">
    <property type="entry name" value="Znf_C2H2_type"/>
</dbReference>
<evidence type="ECO:0000256" key="3">
    <source>
        <dbReference type="ARBA" id="ARBA00022737"/>
    </source>
</evidence>
<keyword evidence="3" id="KW-0677">Repeat</keyword>
<dbReference type="AlphaFoldDB" id="A0A7R8W6M1"/>
<protein>
    <submittedName>
        <fullName evidence="7">Uncharacterized protein</fullName>
    </submittedName>
</protein>
<dbReference type="Gene3D" id="3.30.160.60">
    <property type="entry name" value="Classic Zinc Finger"/>
    <property type="match status" value="2"/>
</dbReference>
<dbReference type="GO" id="GO:0008270">
    <property type="term" value="F:zinc ion binding"/>
    <property type="evidence" value="ECO:0007669"/>
    <property type="project" value="UniProtKB-KW"/>
</dbReference>
<evidence type="ECO:0000256" key="1">
    <source>
        <dbReference type="ARBA" id="ARBA00004123"/>
    </source>
</evidence>
<dbReference type="Pfam" id="PF00096">
    <property type="entry name" value="zf-C2H2"/>
    <property type="match status" value="2"/>
</dbReference>
<proteinExistence type="predicted"/>